<sequence>MTTDVLDLLAVSADRWRYPELAAALAGGNRPDLGTAVTLLLDGIARPRDLAAGITAIIADGRYSMAEVLLIEALESTGTLGDDDLERLESDLELSRAAAVADVERAWADLNVRACEVGLPAEDGSAAIELAAHDRAQAQRLLGDRGRLIAGILDDRLAERLRDDTTQADAQPWEDAVRDSVRRGEFAVATSLLSGTTDLGEARWGPLTVRPVRWQWPWRERPVADVLAWYAQRWAAPPEFAAYRPPATDIAAQRLVAALTAVTVQADPDVVTEFGAALAAVLEGVAGDAFPAASSPGFGVRIDFADSRMSGAEPFTRRMTMWVSAADEPPDAEVLARPLVWFRPVMAANPASGPGVATLDVSTLLRLVAPVDGFPGDAAARRINLLRLLLPQLEPADVLTPGLICEDREDLAWLLDAFGLTCDAAVLDGLMHDFGSSPAALRQMLDGLIAAGRDAGQPGPVGIGVLRRVAIGQRTAIRDAVFSSLAADTLAQAVLWLILHGPTDGPAITADTMLAEFREQGLSGRGTDWMVNPATIATALDLLAGHGLLAADSAGHRYRPPAPGLVAALRDPSGPTAAERTRTMLEAITKEVRRQHDATAAVLGPRVTHLIGHRLDNDVIGVIGKLDRAVHDIADEAVLLRLAEVRDRIMALGGGTYVDLYWSALAPPEPVEMTGLLEALVGTTEWQLPDGVRTPRPTGQPCWVRANPALLQESLRNLIVNSARALSTAPRRHGVPPGIQVSVDTVDESAPRPVPLTGSLVVVEVMDNGPGFSAGDLDRATRAAAAAEKDWNPAGLRNGPGQGIPLTASMLRRFGGVLEVRNSNRPGQGGVVSAWLPRLTDPIVAESLLPHPRPAPADHAPAERPPGHARPDSP</sequence>
<evidence type="ECO:0000313" key="10">
    <source>
        <dbReference type="EMBL" id="SCE66039.1"/>
    </source>
</evidence>
<dbReference type="GO" id="GO:0000155">
    <property type="term" value="F:phosphorelay sensor kinase activity"/>
    <property type="evidence" value="ECO:0007669"/>
    <property type="project" value="TreeGrafter"/>
</dbReference>
<dbReference type="InterPro" id="IPR050980">
    <property type="entry name" value="2C_sensor_his_kinase"/>
</dbReference>
<dbReference type="Pfam" id="PF02518">
    <property type="entry name" value="HATPase_c"/>
    <property type="match status" value="1"/>
</dbReference>
<evidence type="ECO:0000256" key="2">
    <source>
        <dbReference type="ARBA" id="ARBA00012438"/>
    </source>
</evidence>
<evidence type="ECO:0000256" key="6">
    <source>
        <dbReference type="ARBA" id="ARBA00022840"/>
    </source>
</evidence>
<dbReference type="SUPFAM" id="SSF55874">
    <property type="entry name" value="ATPase domain of HSP90 chaperone/DNA topoisomerase II/histidine kinase"/>
    <property type="match status" value="1"/>
</dbReference>
<keyword evidence="4" id="KW-0547">Nucleotide-binding</keyword>
<feature type="compositionally biased region" description="Basic and acidic residues" evidence="8">
    <location>
        <begin position="860"/>
        <end position="874"/>
    </location>
</feature>
<feature type="domain" description="Histidine kinase/HSP90-like ATPase" evidence="9">
    <location>
        <begin position="706"/>
        <end position="840"/>
    </location>
</feature>
<evidence type="ECO:0000256" key="8">
    <source>
        <dbReference type="SAM" id="MobiDB-lite"/>
    </source>
</evidence>
<evidence type="ECO:0000259" key="9">
    <source>
        <dbReference type="SMART" id="SM00387"/>
    </source>
</evidence>
<organism evidence="10 11">
    <name type="scientific">Micromonospora coriariae</name>
    <dbReference type="NCBI Taxonomy" id="285665"/>
    <lineage>
        <taxon>Bacteria</taxon>
        <taxon>Bacillati</taxon>
        <taxon>Actinomycetota</taxon>
        <taxon>Actinomycetes</taxon>
        <taxon>Micromonosporales</taxon>
        <taxon>Micromonosporaceae</taxon>
        <taxon>Micromonospora</taxon>
    </lineage>
</organism>
<comment type="catalytic activity">
    <reaction evidence="1">
        <text>ATP + protein L-histidine = ADP + protein N-phospho-L-histidine.</text>
        <dbReference type="EC" id="2.7.13.3"/>
    </reaction>
</comment>
<dbReference type="EC" id="2.7.13.3" evidence="2"/>
<dbReference type="InterPro" id="IPR004358">
    <property type="entry name" value="Sig_transdc_His_kin-like_C"/>
</dbReference>
<proteinExistence type="predicted"/>
<protein>
    <recommendedName>
        <fullName evidence="2">histidine kinase</fullName>
        <ecNumber evidence="2">2.7.13.3</ecNumber>
    </recommendedName>
</protein>
<dbReference type="OrthoDB" id="3886987at2"/>
<keyword evidence="3" id="KW-0808">Transferase</keyword>
<keyword evidence="6" id="KW-0067">ATP-binding</keyword>
<accession>A0A1C4U342</accession>
<dbReference type="PANTHER" id="PTHR44936">
    <property type="entry name" value="SENSOR PROTEIN CREC"/>
    <property type="match status" value="1"/>
</dbReference>
<dbReference type="Proteomes" id="UP000198243">
    <property type="component" value="Chromosome I"/>
</dbReference>
<keyword evidence="11" id="KW-1185">Reference proteome</keyword>
<reference evidence="11" key="1">
    <citation type="submission" date="2016-06" db="EMBL/GenBank/DDBJ databases">
        <authorList>
            <person name="Varghese N."/>
            <person name="Submissions Spin"/>
        </authorList>
    </citation>
    <scope>NUCLEOTIDE SEQUENCE [LARGE SCALE GENOMIC DNA]</scope>
    <source>
        <strain evidence="11">DSM 44875</strain>
    </source>
</reference>
<evidence type="ECO:0000256" key="7">
    <source>
        <dbReference type="ARBA" id="ARBA00023012"/>
    </source>
</evidence>
<dbReference type="RefSeq" id="WP_089016368.1">
    <property type="nucleotide sequence ID" value="NZ_LT607412.1"/>
</dbReference>
<evidence type="ECO:0000256" key="1">
    <source>
        <dbReference type="ARBA" id="ARBA00000085"/>
    </source>
</evidence>
<feature type="region of interest" description="Disordered" evidence="8">
    <location>
        <begin position="846"/>
        <end position="874"/>
    </location>
</feature>
<dbReference type="InterPro" id="IPR003594">
    <property type="entry name" value="HATPase_dom"/>
</dbReference>
<dbReference type="EMBL" id="LT607412">
    <property type="protein sequence ID" value="SCE66039.1"/>
    <property type="molecule type" value="Genomic_DNA"/>
</dbReference>
<gene>
    <name evidence="10" type="ORF">GA0070607_0074</name>
</gene>
<evidence type="ECO:0000256" key="4">
    <source>
        <dbReference type="ARBA" id="ARBA00022741"/>
    </source>
</evidence>
<dbReference type="PANTHER" id="PTHR44936:SF10">
    <property type="entry name" value="SENSOR PROTEIN RSTB"/>
    <property type="match status" value="1"/>
</dbReference>
<dbReference type="InterPro" id="IPR036890">
    <property type="entry name" value="HATPase_C_sf"/>
</dbReference>
<dbReference type="PRINTS" id="PR00344">
    <property type="entry name" value="BCTRLSENSOR"/>
</dbReference>
<evidence type="ECO:0000256" key="5">
    <source>
        <dbReference type="ARBA" id="ARBA00022777"/>
    </source>
</evidence>
<dbReference type="SMART" id="SM00387">
    <property type="entry name" value="HATPase_c"/>
    <property type="match status" value="1"/>
</dbReference>
<dbReference type="GO" id="GO:0005886">
    <property type="term" value="C:plasma membrane"/>
    <property type="evidence" value="ECO:0007669"/>
    <property type="project" value="TreeGrafter"/>
</dbReference>
<dbReference type="AlphaFoldDB" id="A0A1C4U342"/>
<name>A0A1C4U342_9ACTN</name>
<evidence type="ECO:0000313" key="11">
    <source>
        <dbReference type="Proteomes" id="UP000198243"/>
    </source>
</evidence>
<evidence type="ECO:0000256" key="3">
    <source>
        <dbReference type="ARBA" id="ARBA00022679"/>
    </source>
</evidence>
<dbReference type="Gene3D" id="3.30.565.10">
    <property type="entry name" value="Histidine kinase-like ATPase, C-terminal domain"/>
    <property type="match status" value="1"/>
</dbReference>
<keyword evidence="5 10" id="KW-0418">Kinase</keyword>
<keyword evidence="7" id="KW-0902">Two-component regulatory system</keyword>
<dbReference type="GO" id="GO:0005524">
    <property type="term" value="F:ATP binding"/>
    <property type="evidence" value="ECO:0007669"/>
    <property type="project" value="UniProtKB-KW"/>
</dbReference>